<organism evidence="3 4">
    <name type="scientific">Bifidobacterium parmae</name>
    <dbReference type="NCBI Taxonomy" id="361854"/>
    <lineage>
        <taxon>Bacteria</taxon>
        <taxon>Bacillati</taxon>
        <taxon>Actinomycetota</taxon>
        <taxon>Actinomycetes</taxon>
        <taxon>Bifidobacteriales</taxon>
        <taxon>Bifidobacteriaceae</taxon>
        <taxon>Bifidobacterium</taxon>
    </lineage>
</organism>
<keyword evidence="3" id="KW-0808">Transferase</keyword>
<protein>
    <submittedName>
        <fullName evidence="3">Aminoglycoside phosphotransferase</fullName>
    </submittedName>
</protein>
<feature type="chain" id="PRO_5038554080" evidence="1">
    <location>
        <begin position="17"/>
        <end position="266"/>
    </location>
</feature>
<dbReference type="RefSeq" id="WP_165784986.1">
    <property type="nucleotide sequence ID" value="NZ_NMWT01000041.1"/>
</dbReference>
<keyword evidence="1" id="KW-0732">Signal</keyword>
<feature type="non-terminal residue" evidence="3">
    <location>
        <position position="266"/>
    </location>
</feature>
<gene>
    <name evidence="3" type="ORF">Uis4E_2245</name>
</gene>
<accession>A0A2N5IVH4</accession>
<feature type="signal peptide" evidence="1">
    <location>
        <begin position="1"/>
        <end position="16"/>
    </location>
</feature>
<keyword evidence="4" id="KW-1185">Reference proteome</keyword>
<evidence type="ECO:0000313" key="3">
    <source>
        <dbReference type="EMBL" id="PLS25948.1"/>
    </source>
</evidence>
<proteinExistence type="predicted"/>
<name>A0A2N5IVH4_9BIFI</name>
<dbReference type="InterPro" id="IPR011009">
    <property type="entry name" value="Kinase-like_dom_sf"/>
</dbReference>
<sequence length="266" mass="28573">MLAALTSAALPSVVVAGVFPGMTHADGIDQAQVRDVTGKTYDVYASNTEAGRRKLAARVKAARALAEAREPGGLGFALDRVLGFAPGTDPKGATGDTAVMVAMHQDGVERDLNFLTLDDCAAMGTAIGAIHRLNPSFLGPAGYPAYVTGQIRAQLTSWIARLKNAGHVPPEITSSWSKIMETEGLWAFNTCMVHGGFEDGDVRFNGSTITAINNWQRMQVNDPARDLAWIFSKLDEAHRNAVLTAYGRMMGNRLDGLIMLRANLWV</sequence>
<reference evidence="3 4" key="1">
    <citation type="submission" date="2017-07" db="EMBL/GenBank/DDBJ databases">
        <title>Bifidobacterium novel species.</title>
        <authorList>
            <person name="Lugli G.A."/>
            <person name="Milani C."/>
            <person name="Duranti S."/>
            <person name="Mangifesta M."/>
        </authorList>
    </citation>
    <scope>NUCLEOTIDE SEQUENCE [LARGE SCALE GENOMIC DNA]</scope>
    <source>
        <strain evidence="3 4">77</strain>
    </source>
</reference>
<dbReference type="AlphaFoldDB" id="A0A2N5IVH4"/>
<feature type="domain" description="Aminoglycoside phosphotransferase" evidence="2">
    <location>
        <begin position="118"/>
        <end position="249"/>
    </location>
</feature>
<evidence type="ECO:0000256" key="1">
    <source>
        <dbReference type="SAM" id="SignalP"/>
    </source>
</evidence>
<dbReference type="Pfam" id="PF01636">
    <property type="entry name" value="APH"/>
    <property type="match status" value="1"/>
</dbReference>
<dbReference type="GO" id="GO:0016740">
    <property type="term" value="F:transferase activity"/>
    <property type="evidence" value="ECO:0007669"/>
    <property type="project" value="UniProtKB-KW"/>
</dbReference>
<dbReference type="Proteomes" id="UP000235034">
    <property type="component" value="Unassembled WGS sequence"/>
</dbReference>
<dbReference type="Gene3D" id="3.90.1200.10">
    <property type="match status" value="1"/>
</dbReference>
<evidence type="ECO:0000313" key="4">
    <source>
        <dbReference type="Proteomes" id="UP000235034"/>
    </source>
</evidence>
<dbReference type="InterPro" id="IPR002575">
    <property type="entry name" value="Aminoglycoside_PTrfase"/>
</dbReference>
<comment type="caution">
    <text evidence="3">The sequence shown here is derived from an EMBL/GenBank/DDBJ whole genome shotgun (WGS) entry which is preliminary data.</text>
</comment>
<evidence type="ECO:0000259" key="2">
    <source>
        <dbReference type="Pfam" id="PF01636"/>
    </source>
</evidence>
<dbReference type="EMBL" id="NMWT01000041">
    <property type="protein sequence ID" value="PLS25948.1"/>
    <property type="molecule type" value="Genomic_DNA"/>
</dbReference>
<dbReference type="SUPFAM" id="SSF56112">
    <property type="entry name" value="Protein kinase-like (PK-like)"/>
    <property type="match status" value="1"/>
</dbReference>